<keyword evidence="2" id="KW-1185">Reference proteome</keyword>
<dbReference type="WBParaSite" id="sdigi.contig2.g318.t1">
    <property type="protein sequence ID" value="sdigi.contig2.g318.t1"/>
    <property type="gene ID" value="sdigi.contig2.g318"/>
</dbReference>
<feature type="region of interest" description="Disordered" evidence="1">
    <location>
        <begin position="1"/>
        <end position="34"/>
    </location>
</feature>
<accession>A0A915PQK1</accession>
<proteinExistence type="predicted"/>
<protein>
    <submittedName>
        <fullName evidence="3">Uncharacterized protein</fullName>
    </submittedName>
</protein>
<feature type="compositionally biased region" description="Polar residues" evidence="1">
    <location>
        <begin position="23"/>
        <end position="34"/>
    </location>
</feature>
<evidence type="ECO:0000313" key="2">
    <source>
        <dbReference type="Proteomes" id="UP000887581"/>
    </source>
</evidence>
<organism evidence="2 3">
    <name type="scientific">Setaria digitata</name>
    <dbReference type="NCBI Taxonomy" id="48799"/>
    <lineage>
        <taxon>Eukaryota</taxon>
        <taxon>Metazoa</taxon>
        <taxon>Ecdysozoa</taxon>
        <taxon>Nematoda</taxon>
        <taxon>Chromadorea</taxon>
        <taxon>Rhabditida</taxon>
        <taxon>Spirurina</taxon>
        <taxon>Spiruromorpha</taxon>
        <taxon>Filarioidea</taxon>
        <taxon>Setariidae</taxon>
        <taxon>Setaria</taxon>
    </lineage>
</organism>
<dbReference type="AlphaFoldDB" id="A0A915PQK1"/>
<dbReference type="Proteomes" id="UP000887581">
    <property type="component" value="Unplaced"/>
</dbReference>
<evidence type="ECO:0000256" key="1">
    <source>
        <dbReference type="SAM" id="MobiDB-lite"/>
    </source>
</evidence>
<reference evidence="3" key="1">
    <citation type="submission" date="2022-11" db="UniProtKB">
        <authorList>
            <consortium name="WormBaseParasite"/>
        </authorList>
    </citation>
    <scope>IDENTIFICATION</scope>
</reference>
<evidence type="ECO:0000313" key="3">
    <source>
        <dbReference type="WBParaSite" id="sdigi.contig2.g318.t1"/>
    </source>
</evidence>
<name>A0A915PQK1_9BILA</name>
<sequence length="108" mass="11894">MTDAAKLEQVQSVPPPPYDGDSALSTVTSRSQQQHPCSTYVRKYDLPTSINPMTHSAAEPVITPIGLAEDHWNFACESTLSTDFATLLFLALHSCRLFPRVLCLSPNF</sequence>